<dbReference type="EMBL" id="CP053452">
    <property type="protein sequence ID" value="QJW94526.1"/>
    <property type="molecule type" value="Genomic_DNA"/>
</dbReference>
<evidence type="ECO:0000256" key="1">
    <source>
        <dbReference type="SAM" id="MobiDB-lite"/>
    </source>
</evidence>
<dbReference type="RefSeq" id="WP_171470502.1">
    <property type="nucleotide sequence ID" value="NZ_CP053452.2"/>
</dbReference>
<keyword evidence="4" id="KW-1185">Reference proteome</keyword>
<organism evidence="3 4">
    <name type="scientific">Frigoriglobus tundricola</name>
    <dbReference type="NCBI Taxonomy" id="2774151"/>
    <lineage>
        <taxon>Bacteria</taxon>
        <taxon>Pseudomonadati</taxon>
        <taxon>Planctomycetota</taxon>
        <taxon>Planctomycetia</taxon>
        <taxon>Gemmatales</taxon>
        <taxon>Gemmataceae</taxon>
        <taxon>Frigoriglobus</taxon>
    </lineage>
</organism>
<gene>
    <name evidence="3" type="ORF">FTUN_2047</name>
</gene>
<dbReference type="AlphaFoldDB" id="A0A6M5YMF9"/>
<evidence type="ECO:0008006" key="5">
    <source>
        <dbReference type="Google" id="ProtNLM"/>
    </source>
</evidence>
<keyword evidence="2" id="KW-0472">Membrane</keyword>
<keyword evidence="2" id="KW-0812">Transmembrane</keyword>
<feature type="transmembrane region" description="Helical" evidence="2">
    <location>
        <begin position="6"/>
        <end position="31"/>
    </location>
</feature>
<accession>A0A6M5YMF9</accession>
<dbReference type="KEGG" id="ftj:FTUN_2047"/>
<dbReference type="Proteomes" id="UP000503447">
    <property type="component" value="Chromosome"/>
</dbReference>
<sequence>MTAVDVALFVNIAGSLVLFGGAAVLALGWAFRAGQFENFDQGSKSIFGPDEPVGEPTDEFPGAPHEPGAVPRAEDPHPSGVPASGGR</sequence>
<evidence type="ECO:0000256" key="2">
    <source>
        <dbReference type="SAM" id="Phobius"/>
    </source>
</evidence>
<proteinExistence type="predicted"/>
<protein>
    <recommendedName>
        <fullName evidence="5">Cbb3-type cytochrome oxidase assembly protein CcoS</fullName>
    </recommendedName>
</protein>
<evidence type="ECO:0000313" key="4">
    <source>
        <dbReference type="Proteomes" id="UP000503447"/>
    </source>
</evidence>
<evidence type="ECO:0000313" key="3">
    <source>
        <dbReference type="EMBL" id="QJW94526.1"/>
    </source>
</evidence>
<reference evidence="4" key="1">
    <citation type="submission" date="2020-05" db="EMBL/GenBank/DDBJ databases">
        <title>Frigoriglobus tundricola gen. nov., sp. nov., a psychrotolerant cellulolytic planctomycete of the family Gemmataceae with two divergent copies of 16S rRNA gene.</title>
        <authorList>
            <person name="Kulichevskaya I.S."/>
            <person name="Ivanova A.A."/>
            <person name="Naumoff D.G."/>
            <person name="Beletsky A.V."/>
            <person name="Rijpstra W.I.C."/>
            <person name="Sinninghe Damste J.S."/>
            <person name="Mardanov A.V."/>
            <person name="Ravin N.V."/>
            <person name="Dedysh S.N."/>
        </authorList>
    </citation>
    <scope>NUCLEOTIDE SEQUENCE [LARGE SCALE GENOMIC DNA]</scope>
    <source>
        <strain evidence="4">PL17</strain>
    </source>
</reference>
<feature type="region of interest" description="Disordered" evidence="1">
    <location>
        <begin position="43"/>
        <end position="87"/>
    </location>
</feature>
<name>A0A6M5YMF9_9BACT</name>
<keyword evidence="2" id="KW-1133">Transmembrane helix</keyword>